<dbReference type="EMBL" id="CP115174">
    <property type="protein sequence ID" value="WBO24463.1"/>
    <property type="molecule type" value="Genomic_DNA"/>
</dbReference>
<accession>A0ABY7NUZ0</accession>
<proteinExistence type="predicted"/>
<protein>
    <submittedName>
        <fullName evidence="1">DUF2958 domain-containing protein</fullName>
    </submittedName>
</protein>
<evidence type="ECO:0000313" key="1">
    <source>
        <dbReference type="EMBL" id="WBO24463.1"/>
    </source>
</evidence>
<keyword evidence="2" id="KW-1185">Reference proteome</keyword>
<reference evidence="1 2" key="1">
    <citation type="submission" date="2022-12" db="EMBL/GenBank/DDBJ databases">
        <title>Sphingomonas abieness sp. nov., an endophytic bacterium isolated from Abies koreana.</title>
        <authorList>
            <person name="Jiang L."/>
            <person name="Lee J."/>
        </authorList>
    </citation>
    <scope>NUCLEOTIDE SEQUENCE [LARGE SCALE GENOMIC DNA]</scope>
    <source>
        <strain evidence="2">PAMB 00755</strain>
    </source>
</reference>
<name>A0ABY7NUZ0_9SPHN</name>
<evidence type="ECO:0000313" key="2">
    <source>
        <dbReference type="Proteomes" id="UP001210865"/>
    </source>
</evidence>
<dbReference type="RefSeq" id="WP_270079085.1">
    <property type="nucleotide sequence ID" value="NZ_CP115174.1"/>
</dbReference>
<dbReference type="InterPro" id="IPR021341">
    <property type="entry name" value="DUF2958"/>
</dbReference>
<sequence>MIILPPDIRFALRTNNIARRAAQRDGRPEPDAVPVLKLFNPIGPAIWIATELGADDDALFGAADLGFECPELGYFSASEIAAIRLPFGMRIERDTAFATRTPLSVWADIARRLSSLREAEAAIARTERGTPDPRSTGGG</sequence>
<dbReference type="Proteomes" id="UP001210865">
    <property type="component" value="Chromosome"/>
</dbReference>
<dbReference type="Pfam" id="PF11171">
    <property type="entry name" value="DUF2958"/>
    <property type="match status" value="1"/>
</dbReference>
<organism evidence="1 2">
    <name type="scientific">Sphingomonas abietis</name>
    <dbReference type="NCBI Taxonomy" id="3012344"/>
    <lineage>
        <taxon>Bacteria</taxon>
        <taxon>Pseudomonadati</taxon>
        <taxon>Pseudomonadota</taxon>
        <taxon>Alphaproteobacteria</taxon>
        <taxon>Sphingomonadales</taxon>
        <taxon>Sphingomonadaceae</taxon>
        <taxon>Sphingomonas</taxon>
    </lineage>
</organism>
<gene>
    <name evidence="1" type="ORF">PBT88_10350</name>
</gene>